<reference evidence="11" key="1">
    <citation type="submission" date="2020-01" db="EMBL/GenBank/DDBJ databases">
        <authorList>
            <person name="Chen W.-M."/>
        </authorList>
    </citation>
    <scope>NUCLEOTIDE SEQUENCE</scope>
    <source>
        <strain evidence="11">CYK-10</strain>
    </source>
</reference>
<dbReference type="PROSITE" id="PS51012">
    <property type="entry name" value="ABC_TM2"/>
    <property type="match status" value="1"/>
</dbReference>
<protein>
    <recommendedName>
        <fullName evidence="9">Transport permease protein</fullName>
    </recommendedName>
</protein>
<evidence type="ECO:0000256" key="8">
    <source>
        <dbReference type="ARBA" id="ARBA00023136"/>
    </source>
</evidence>
<evidence type="ECO:0000256" key="1">
    <source>
        <dbReference type="ARBA" id="ARBA00004429"/>
    </source>
</evidence>
<evidence type="ECO:0000256" key="6">
    <source>
        <dbReference type="ARBA" id="ARBA00022692"/>
    </source>
</evidence>
<sequence>MIVALIMRETGSRETRTSLGFLWTLIEPIFAVILLAFAFSLIQRTPRLGTNFQLYYVTGVLPFHLFAHVAGRVATSIRYSANLLGFPSVTVVDILFSRFILNVFTNTLVFLIAAGGVVAWYGLRVDPDPYRVAMSLSMAAALGLGLGTMNSVLFLASSAYETFWGVCMRPMTLLAGVMFPITDLPSYFFDYLKWLPMAHLVAEMRKAFYPAVDASFVSPGYVFAIAGATFVIGMLGLHRFVFDFLERR</sequence>
<organism evidence="11 12">
    <name type="scientific">Stagnihabitans tardus</name>
    <dbReference type="NCBI Taxonomy" id="2699202"/>
    <lineage>
        <taxon>Bacteria</taxon>
        <taxon>Pseudomonadati</taxon>
        <taxon>Pseudomonadota</taxon>
        <taxon>Alphaproteobacteria</taxon>
        <taxon>Rhodobacterales</taxon>
        <taxon>Paracoccaceae</taxon>
        <taxon>Stagnihabitans</taxon>
    </lineage>
</organism>
<feature type="transmembrane region" description="Helical" evidence="9">
    <location>
        <begin position="163"/>
        <end position="182"/>
    </location>
</feature>
<feature type="transmembrane region" description="Helical" evidence="9">
    <location>
        <begin position="221"/>
        <end position="242"/>
    </location>
</feature>
<keyword evidence="3 9" id="KW-0813">Transport</keyword>
<evidence type="ECO:0000313" key="12">
    <source>
        <dbReference type="Proteomes" id="UP001193501"/>
    </source>
</evidence>
<evidence type="ECO:0000256" key="9">
    <source>
        <dbReference type="RuleBase" id="RU361157"/>
    </source>
</evidence>
<comment type="similarity">
    <text evidence="2 9">Belongs to the ABC-2 integral membrane protein family.</text>
</comment>
<feature type="transmembrane region" description="Helical" evidence="9">
    <location>
        <begin position="20"/>
        <end position="42"/>
    </location>
</feature>
<dbReference type="Proteomes" id="UP001193501">
    <property type="component" value="Unassembled WGS sequence"/>
</dbReference>
<dbReference type="InterPro" id="IPR013525">
    <property type="entry name" value="ABC2_TM"/>
</dbReference>
<gene>
    <name evidence="11" type="ORF">GV832_13410</name>
</gene>
<dbReference type="GO" id="GO:0015920">
    <property type="term" value="P:lipopolysaccharide transport"/>
    <property type="evidence" value="ECO:0007669"/>
    <property type="project" value="TreeGrafter"/>
</dbReference>
<dbReference type="InterPro" id="IPR047817">
    <property type="entry name" value="ABC2_TM_bact-type"/>
</dbReference>
<keyword evidence="6 9" id="KW-0812">Transmembrane</keyword>
<evidence type="ECO:0000256" key="3">
    <source>
        <dbReference type="ARBA" id="ARBA00022448"/>
    </source>
</evidence>
<dbReference type="PANTHER" id="PTHR30413:SF8">
    <property type="entry name" value="TRANSPORT PERMEASE PROTEIN"/>
    <property type="match status" value="1"/>
</dbReference>
<dbReference type="GO" id="GO:0140359">
    <property type="term" value="F:ABC-type transporter activity"/>
    <property type="evidence" value="ECO:0007669"/>
    <property type="project" value="InterPro"/>
</dbReference>
<feature type="transmembrane region" description="Helical" evidence="9">
    <location>
        <begin position="135"/>
        <end position="156"/>
    </location>
</feature>
<comment type="subcellular location">
    <subcellularLocation>
        <location evidence="1 9">Cell inner membrane</location>
        <topology evidence="1 9">Multi-pass membrane protein</topology>
    </subcellularLocation>
</comment>
<feature type="transmembrane region" description="Helical" evidence="9">
    <location>
        <begin position="54"/>
        <end position="71"/>
    </location>
</feature>
<keyword evidence="7 9" id="KW-1133">Transmembrane helix</keyword>
<name>A0AAE4YC05_9RHOB</name>
<dbReference type="PANTHER" id="PTHR30413">
    <property type="entry name" value="INNER MEMBRANE TRANSPORT PERMEASE"/>
    <property type="match status" value="1"/>
</dbReference>
<keyword evidence="12" id="KW-1185">Reference proteome</keyword>
<dbReference type="Pfam" id="PF01061">
    <property type="entry name" value="ABC2_membrane"/>
    <property type="match status" value="1"/>
</dbReference>
<evidence type="ECO:0000256" key="7">
    <source>
        <dbReference type="ARBA" id="ARBA00022989"/>
    </source>
</evidence>
<accession>A0AAE4YC05</accession>
<dbReference type="InterPro" id="IPR000412">
    <property type="entry name" value="ABC_2_transport"/>
</dbReference>
<feature type="domain" description="ABC transmembrane type-2" evidence="10">
    <location>
        <begin position="19"/>
        <end position="240"/>
    </location>
</feature>
<dbReference type="GO" id="GO:0043190">
    <property type="term" value="C:ATP-binding cassette (ABC) transporter complex"/>
    <property type="evidence" value="ECO:0007669"/>
    <property type="project" value="InterPro"/>
</dbReference>
<dbReference type="PRINTS" id="PR00164">
    <property type="entry name" value="ABC2TRNSPORT"/>
</dbReference>
<dbReference type="AlphaFoldDB" id="A0AAE4YC05"/>
<evidence type="ECO:0000313" key="11">
    <source>
        <dbReference type="EMBL" id="NBZ88586.1"/>
    </source>
</evidence>
<feature type="transmembrane region" description="Helical" evidence="9">
    <location>
        <begin position="103"/>
        <end position="123"/>
    </location>
</feature>
<evidence type="ECO:0000256" key="2">
    <source>
        <dbReference type="ARBA" id="ARBA00007783"/>
    </source>
</evidence>
<evidence type="ECO:0000256" key="4">
    <source>
        <dbReference type="ARBA" id="ARBA00022475"/>
    </source>
</evidence>
<proteinExistence type="inferred from homology"/>
<keyword evidence="5" id="KW-0997">Cell inner membrane</keyword>
<dbReference type="RefSeq" id="WP_168775405.1">
    <property type="nucleotide sequence ID" value="NZ_JAABNR010000012.1"/>
</dbReference>
<keyword evidence="4 9" id="KW-1003">Cell membrane</keyword>
<evidence type="ECO:0000259" key="10">
    <source>
        <dbReference type="PROSITE" id="PS51012"/>
    </source>
</evidence>
<dbReference type="EMBL" id="JAABNR010000012">
    <property type="protein sequence ID" value="NBZ88586.1"/>
    <property type="molecule type" value="Genomic_DNA"/>
</dbReference>
<evidence type="ECO:0000256" key="5">
    <source>
        <dbReference type="ARBA" id="ARBA00022519"/>
    </source>
</evidence>
<comment type="caution">
    <text evidence="11">The sequence shown here is derived from an EMBL/GenBank/DDBJ whole genome shotgun (WGS) entry which is preliminary data.</text>
</comment>
<keyword evidence="8 9" id="KW-0472">Membrane</keyword>